<protein>
    <submittedName>
        <fullName evidence="1">Uncharacterized protein</fullName>
    </submittedName>
</protein>
<dbReference type="InParanoid" id="A0A1Z5JDK6"/>
<evidence type="ECO:0000313" key="2">
    <source>
        <dbReference type="Proteomes" id="UP000198406"/>
    </source>
</evidence>
<dbReference type="EMBL" id="BDSP01000049">
    <property type="protein sequence ID" value="GAX12084.1"/>
    <property type="molecule type" value="Genomic_DNA"/>
</dbReference>
<proteinExistence type="predicted"/>
<comment type="caution">
    <text evidence="1">The sequence shown here is derived from an EMBL/GenBank/DDBJ whole genome shotgun (WGS) entry which is preliminary data.</text>
</comment>
<sequence length="281" mass="31611">MSYSAEEKQQTTEKKNYFAMKHSNIFAAFFSLSLALEPSSPLSRRRTFSLTAASIAAISRPSVAVEPYPFEARDRKSNQGAIIREDYWYLVGKLPPRQLSGPLKADDPQWNAFGSCTSNDVTGNSCTYVSLKQRAPAYSKYSFALSYGAKEYAKLGQLLQQRIAQNPTDETLWDEAKEYLVTPIKSIPPAIIDAELKGVLFATAMTTSPNFPGPTRELLVARFYMNEAHYASQQMLAAVEKRDIVRAIQAWEFGKDSWNSYFQIVNRSIVPKVGEKFEQIV</sequence>
<dbReference type="AlphaFoldDB" id="A0A1Z5JDK6"/>
<gene>
    <name evidence="1" type="ORF">FisN_15Lh224</name>
</gene>
<accession>A0A1Z5JDK6</accession>
<dbReference type="OrthoDB" id="37894at2759"/>
<keyword evidence="2" id="KW-1185">Reference proteome</keyword>
<dbReference type="Proteomes" id="UP000198406">
    <property type="component" value="Unassembled WGS sequence"/>
</dbReference>
<name>A0A1Z5JDK6_FISSO</name>
<evidence type="ECO:0000313" key="1">
    <source>
        <dbReference type="EMBL" id="GAX12084.1"/>
    </source>
</evidence>
<organism evidence="1 2">
    <name type="scientific">Fistulifera solaris</name>
    <name type="common">Oleaginous diatom</name>
    <dbReference type="NCBI Taxonomy" id="1519565"/>
    <lineage>
        <taxon>Eukaryota</taxon>
        <taxon>Sar</taxon>
        <taxon>Stramenopiles</taxon>
        <taxon>Ochrophyta</taxon>
        <taxon>Bacillariophyta</taxon>
        <taxon>Bacillariophyceae</taxon>
        <taxon>Bacillariophycidae</taxon>
        <taxon>Naviculales</taxon>
        <taxon>Naviculaceae</taxon>
        <taxon>Fistulifera</taxon>
    </lineage>
</organism>
<reference evidence="1 2" key="1">
    <citation type="journal article" date="2015" name="Plant Cell">
        <title>Oil accumulation by the oleaginous diatom Fistulifera solaris as revealed by the genome and transcriptome.</title>
        <authorList>
            <person name="Tanaka T."/>
            <person name="Maeda Y."/>
            <person name="Veluchamy A."/>
            <person name="Tanaka M."/>
            <person name="Abida H."/>
            <person name="Marechal E."/>
            <person name="Bowler C."/>
            <person name="Muto M."/>
            <person name="Sunaga Y."/>
            <person name="Tanaka M."/>
            <person name="Yoshino T."/>
            <person name="Taniguchi T."/>
            <person name="Fukuda Y."/>
            <person name="Nemoto M."/>
            <person name="Matsumoto M."/>
            <person name="Wong P.S."/>
            <person name="Aburatani S."/>
            <person name="Fujibuchi W."/>
        </authorList>
    </citation>
    <scope>NUCLEOTIDE SEQUENCE [LARGE SCALE GENOMIC DNA]</scope>
    <source>
        <strain evidence="1 2">JPCC DA0580</strain>
    </source>
</reference>